<name>A0ABD2QM63_9PLAT</name>
<dbReference type="Proteomes" id="UP001626550">
    <property type="component" value="Unassembled WGS sequence"/>
</dbReference>
<dbReference type="EMBL" id="JBJKFK010000100">
    <property type="protein sequence ID" value="KAL3319811.1"/>
    <property type="molecule type" value="Genomic_DNA"/>
</dbReference>
<protein>
    <submittedName>
        <fullName evidence="2">Uncharacterized protein</fullName>
    </submittedName>
</protein>
<comment type="caution">
    <text evidence="2">The sequence shown here is derived from an EMBL/GenBank/DDBJ whole genome shotgun (WGS) entry which is preliminary data.</text>
</comment>
<evidence type="ECO:0000256" key="1">
    <source>
        <dbReference type="SAM" id="SignalP"/>
    </source>
</evidence>
<reference evidence="2 3" key="1">
    <citation type="submission" date="2024-11" db="EMBL/GenBank/DDBJ databases">
        <title>Adaptive evolution of stress response genes in parasites aligns with host niche diversity.</title>
        <authorList>
            <person name="Hahn C."/>
            <person name="Resl P."/>
        </authorList>
    </citation>
    <scope>NUCLEOTIDE SEQUENCE [LARGE SCALE GENOMIC DNA]</scope>
    <source>
        <strain evidence="2">EGGRZ-B1_66</strain>
        <tissue evidence="2">Body</tissue>
    </source>
</reference>
<organism evidence="2 3">
    <name type="scientific">Cichlidogyrus casuarinus</name>
    <dbReference type="NCBI Taxonomy" id="1844966"/>
    <lineage>
        <taxon>Eukaryota</taxon>
        <taxon>Metazoa</taxon>
        <taxon>Spiralia</taxon>
        <taxon>Lophotrochozoa</taxon>
        <taxon>Platyhelminthes</taxon>
        <taxon>Monogenea</taxon>
        <taxon>Monopisthocotylea</taxon>
        <taxon>Dactylogyridea</taxon>
        <taxon>Ancyrocephalidae</taxon>
        <taxon>Cichlidogyrus</taxon>
    </lineage>
</organism>
<proteinExistence type="predicted"/>
<keyword evidence="1" id="KW-0732">Signal</keyword>
<feature type="chain" id="PRO_5044870807" evidence="1">
    <location>
        <begin position="21"/>
        <end position="195"/>
    </location>
</feature>
<gene>
    <name evidence="2" type="ORF">Ciccas_001516</name>
</gene>
<evidence type="ECO:0000313" key="2">
    <source>
        <dbReference type="EMBL" id="KAL3319811.1"/>
    </source>
</evidence>
<sequence length="195" mass="21964">MKACFLLSFFALAFVQGVIGHYGHEFFDYGTTFSHTPQFQSTQVVPGATFPSVPTVLPSFTSTNVPMNLNNMVDLLGNTLATPRSTIPQVSQTSVMPQTLPVQTTTTSNTMLWQTVPTTYQQPVSYSYTPTPTYDSYNYGYYSPPPKQNYNSYNQPTVIVIGDDDLYDLPGDFLNRIHLKRRKGRFPPKRFGPMF</sequence>
<dbReference type="AlphaFoldDB" id="A0ABD2QM63"/>
<keyword evidence="3" id="KW-1185">Reference proteome</keyword>
<accession>A0ABD2QM63</accession>
<evidence type="ECO:0000313" key="3">
    <source>
        <dbReference type="Proteomes" id="UP001626550"/>
    </source>
</evidence>
<feature type="signal peptide" evidence="1">
    <location>
        <begin position="1"/>
        <end position="20"/>
    </location>
</feature>